<sequence length="218" mass="24886">MSGGVYMRTVATMETIVPKSWATMGLEDTKQIEVQAEMAQSNGLIVGGTLSVHKNIDKYSWTSPDKRTRNQIDHFLITLRLQKSELNCQIHDKCRQQGNVPYDGNKLNDREIRLQLALKLTNRSEVLSPLNDEDQETAFTVITQTFSDTTNKHLVAEKNMDLRRVLESDWNLESGLKPEEAEEADRRGDSHSVYCITNEIVGKRSRMRLEDSLLTMTK</sequence>
<dbReference type="AlphaFoldDB" id="A0AA88KYW2"/>
<accession>A0AA88KYW2</accession>
<evidence type="ECO:0000313" key="1">
    <source>
        <dbReference type="EMBL" id="KAK2712708.1"/>
    </source>
</evidence>
<proteinExistence type="predicted"/>
<reference evidence="1" key="1">
    <citation type="submission" date="2023-07" db="EMBL/GenBank/DDBJ databases">
        <title>Chromosome-level genome assembly of Artemia franciscana.</title>
        <authorList>
            <person name="Jo E."/>
        </authorList>
    </citation>
    <scope>NUCLEOTIDE SEQUENCE</scope>
    <source>
        <tissue evidence="1">Whole body</tissue>
    </source>
</reference>
<comment type="caution">
    <text evidence="1">The sequence shown here is derived from an EMBL/GenBank/DDBJ whole genome shotgun (WGS) entry which is preliminary data.</text>
</comment>
<dbReference type="Proteomes" id="UP001187531">
    <property type="component" value="Unassembled WGS sequence"/>
</dbReference>
<protein>
    <submittedName>
        <fullName evidence="1">Uncharacterized protein</fullName>
    </submittedName>
</protein>
<evidence type="ECO:0000313" key="2">
    <source>
        <dbReference type="Proteomes" id="UP001187531"/>
    </source>
</evidence>
<dbReference type="EMBL" id="JAVRJZ010000015">
    <property type="protein sequence ID" value="KAK2712708.1"/>
    <property type="molecule type" value="Genomic_DNA"/>
</dbReference>
<gene>
    <name evidence="1" type="ORF">QYM36_011407</name>
</gene>
<keyword evidence="2" id="KW-1185">Reference proteome</keyword>
<organism evidence="1 2">
    <name type="scientific">Artemia franciscana</name>
    <name type="common">Brine shrimp</name>
    <name type="synonym">Artemia sanfranciscana</name>
    <dbReference type="NCBI Taxonomy" id="6661"/>
    <lineage>
        <taxon>Eukaryota</taxon>
        <taxon>Metazoa</taxon>
        <taxon>Ecdysozoa</taxon>
        <taxon>Arthropoda</taxon>
        <taxon>Crustacea</taxon>
        <taxon>Branchiopoda</taxon>
        <taxon>Anostraca</taxon>
        <taxon>Artemiidae</taxon>
        <taxon>Artemia</taxon>
    </lineage>
</organism>
<name>A0AA88KYW2_ARTSF</name>